<accession>W0DSV0</accession>
<dbReference type="InParanoid" id="W0DSV0"/>
<evidence type="ECO:0000256" key="2">
    <source>
        <dbReference type="ARBA" id="ARBA00002901"/>
    </source>
</evidence>
<dbReference type="InterPro" id="IPR038987">
    <property type="entry name" value="MoeA-like"/>
</dbReference>
<dbReference type="Pfam" id="PF03454">
    <property type="entry name" value="MoeA_C"/>
    <property type="match status" value="1"/>
</dbReference>
<dbReference type="InterPro" id="IPR036688">
    <property type="entry name" value="MoeA_C_domain_IV_sf"/>
</dbReference>
<dbReference type="SUPFAM" id="SSF63882">
    <property type="entry name" value="MoeA N-terminal region -like"/>
    <property type="match status" value="1"/>
</dbReference>
<keyword evidence="6 11" id="KW-0808">Transferase</keyword>
<dbReference type="InterPro" id="IPR005111">
    <property type="entry name" value="MoeA_C_domain_IV"/>
</dbReference>
<evidence type="ECO:0000256" key="9">
    <source>
        <dbReference type="ARBA" id="ARBA00023150"/>
    </source>
</evidence>
<dbReference type="InterPro" id="IPR001453">
    <property type="entry name" value="MoaB/Mog_dom"/>
</dbReference>
<evidence type="ECO:0000256" key="5">
    <source>
        <dbReference type="ARBA" id="ARBA00022505"/>
    </source>
</evidence>
<dbReference type="SUPFAM" id="SSF63867">
    <property type="entry name" value="MoeA C-terminal domain-like"/>
    <property type="match status" value="1"/>
</dbReference>
<evidence type="ECO:0000256" key="4">
    <source>
        <dbReference type="ARBA" id="ARBA00010763"/>
    </source>
</evidence>
<dbReference type="GO" id="GO:0046872">
    <property type="term" value="F:metal ion binding"/>
    <property type="evidence" value="ECO:0007669"/>
    <property type="project" value="UniProtKB-UniRule"/>
</dbReference>
<keyword evidence="7 11" id="KW-0479">Metal-binding</keyword>
<keyword evidence="5 11" id="KW-0500">Molybdenum</keyword>
<dbReference type="STRING" id="717772.THIAE_00045"/>
<feature type="domain" description="MoaB/Mog" evidence="12">
    <location>
        <begin position="190"/>
        <end position="327"/>
    </location>
</feature>
<dbReference type="KEGG" id="tao:THIAE_00045"/>
<reference evidence="13 14" key="1">
    <citation type="submission" date="2013-12" db="EMBL/GenBank/DDBJ databases">
        <authorList>
            <consortium name="DOE Joint Genome Institute"/>
            <person name="Kappler U."/>
            <person name="Huntemann M."/>
            <person name="Han J."/>
            <person name="Chen A."/>
            <person name="Kyrpides N."/>
            <person name="Mavromatis K."/>
            <person name="Markowitz V."/>
            <person name="Palaniappan K."/>
            <person name="Ivanova N."/>
            <person name="Schaumberg A."/>
            <person name="Pati A."/>
            <person name="Liolios K."/>
            <person name="Nordberg H.P."/>
            <person name="Cantor M.N."/>
            <person name="Hua S.X."/>
            <person name="Woyke T."/>
        </authorList>
    </citation>
    <scope>NUCLEOTIDE SEQUENCE [LARGE SCALE GENOMIC DNA]</scope>
    <source>
        <strain evidence="14">AL2</strain>
    </source>
</reference>
<keyword evidence="9 11" id="KW-0501">Molybdenum cofactor biosynthesis</keyword>
<keyword evidence="8 11" id="KW-0460">Magnesium</keyword>
<dbReference type="NCBIfam" id="TIGR00177">
    <property type="entry name" value="molyb_syn"/>
    <property type="match status" value="1"/>
</dbReference>
<evidence type="ECO:0000313" key="14">
    <source>
        <dbReference type="Proteomes" id="UP000005380"/>
    </source>
</evidence>
<dbReference type="FunCoup" id="W0DSV0">
    <property type="interactions" value="482"/>
</dbReference>
<evidence type="ECO:0000256" key="10">
    <source>
        <dbReference type="ARBA" id="ARBA00047317"/>
    </source>
</evidence>
<dbReference type="AlphaFoldDB" id="W0DSV0"/>
<dbReference type="HOGENOM" id="CLU_010186_7_0_6"/>
<dbReference type="Gene3D" id="3.90.105.10">
    <property type="entry name" value="Molybdopterin biosynthesis moea protein, domain 2"/>
    <property type="match status" value="1"/>
</dbReference>
<comment type="similarity">
    <text evidence="4 11">Belongs to the MoeA family.</text>
</comment>
<dbReference type="InterPro" id="IPR036425">
    <property type="entry name" value="MoaB/Mog-like_dom_sf"/>
</dbReference>
<evidence type="ECO:0000256" key="7">
    <source>
        <dbReference type="ARBA" id="ARBA00022723"/>
    </source>
</evidence>
<dbReference type="SMART" id="SM00852">
    <property type="entry name" value="MoCF_biosynth"/>
    <property type="match status" value="1"/>
</dbReference>
<evidence type="ECO:0000256" key="11">
    <source>
        <dbReference type="RuleBase" id="RU365090"/>
    </source>
</evidence>
<keyword evidence="14" id="KW-1185">Reference proteome</keyword>
<gene>
    <name evidence="13" type="ORF">THIAE_00045</name>
</gene>
<dbReference type="OrthoDB" id="9804758at2"/>
<dbReference type="eggNOG" id="COG0303">
    <property type="taxonomic scope" value="Bacteria"/>
</dbReference>
<dbReference type="FunFam" id="3.40.980.10:FF:000004">
    <property type="entry name" value="Molybdopterin molybdenumtransferase"/>
    <property type="match status" value="1"/>
</dbReference>
<evidence type="ECO:0000256" key="8">
    <source>
        <dbReference type="ARBA" id="ARBA00022842"/>
    </source>
</evidence>
<comment type="catalytic activity">
    <reaction evidence="10">
        <text>adenylyl-molybdopterin + molybdate = Mo-molybdopterin + AMP + H(+)</text>
        <dbReference type="Rhea" id="RHEA:35047"/>
        <dbReference type="ChEBI" id="CHEBI:15378"/>
        <dbReference type="ChEBI" id="CHEBI:36264"/>
        <dbReference type="ChEBI" id="CHEBI:62727"/>
        <dbReference type="ChEBI" id="CHEBI:71302"/>
        <dbReference type="ChEBI" id="CHEBI:456215"/>
        <dbReference type="EC" id="2.10.1.1"/>
    </reaction>
</comment>
<dbReference type="Gene3D" id="2.170.190.11">
    <property type="entry name" value="Molybdopterin biosynthesis moea protein, domain 3"/>
    <property type="match status" value="1"/>
</dbReference>
<dbReference type="EC" id="2.10.1.1" evidence="11"/>
<dbReference type="GO" id="GO:0005829">
    <property type="term" value="C:cytosol"/>
    <property type="evidence" value="ECO:0007669"/>
    <property type="project" value="TreeGrafter"/>
</dbReference>
<sequence length="414" mass="44680">MHSVEQALSHLLAQAQPQTETETRSLVAALGCILAETIVSPVNVPPHDNAMMDGYAVYVDEASNSTSDSERDFTQQAWSISQRIPAGTDPQPLAPNTVARIFTGAPIPAGANAVVMQEAAEVIDTEQDDLPQVRFTQAVQPGQFIRQTGEDIAQGDVILTAGTRLTPQALALAASVGRAQVAVYQPLRVATFTTGDELLAPGTPPQPGKIYNANHTTIVSLLTQHGFEVVDLGQVEDSLVATQVALQQAAEQADVIMTTGGVSVGEEDHIKAAVQSLGELDLWRVQMKPGKPLAYGRVGKTPFIGLPGNPVSAFATFCLFARPYLLKMQGQQTAALQKIWVQADFNWLKPDARREYVRVQLHTSGQGSWLKLFPKQGSGVLTSTVWADGLAIIPENQQIHLGDWVEYLPFNQFN</sequence>
<evidence type="ECO:0000256" key="3">
    <source>
        <dbReference type="ARBA" id="ARBA00005046"/>
    </source>
</evidence>
<dbReference type="Gene3D" id="3.40.980.10">
    <property type="entry name" value="MoaB/Mog-like domain"/>
    <property type="match status" value="1"/>
</dbReference>
<evidence type="ECO:0000256" key="1">
    <source>
        <dbReference type="ARBA" id="ARBA00001946"/>
    </source>
</evidence>
<dbReference type="GO" id="GO:0006777">
    <property type="term" value="P:Mo-molybdopterin cofactor biosynthetic process"/>
    <property type="evidence" value="ECO:0007669"/>
    <property type="project" value="UniProtKB-UniRule"/>
</dbReference>
<evidence type="ECO:0000259" key="12">
    <source>
        <dbReference type="SMART" id="SM00852"/>
    </source>
</evidence>
<comment type="function">
    <text evidence="2 11">Catalyzes the insertion of molybdate into adenylated molybdopterin with the concomitant release of AMP.</text>
</comment>
<comment type="pathway">
    <text evidence="3 11">Cofactor biosynthesis; molybdopterin biosynthesis.</text>
</comment>
<dbReference type="PANTHER" id="PTHR10192">
    <property type="entry name" value="MOLYBDOPTERIN BIOSYNTHESIS PROTEIN"/>
    <property type="match status" value="1"/>
</dbReference>
<dbReference type="EMBL" id="CP007030">
    <property type="protein sequence ID" value="AHF00348.1"/>
    <property type="molecule type" value="Genomic_DNA"/>
</dbReference>
<name>W0DSV0_9GAMM</name>
<dbReference type="InterPro" id="IPR005110">
    <property type="entry name" value="MoeA_linker/N"/>
</dbReference>
<comment type="cofactor">
    <cofactor evidence="1 11">
        <name>Mg(2+)</name>
        <dbReference type="ChEBI" id="CHEBI:18420"/>
    </cofactor>
</comment>
<dbReference type="Proteomes" id="UP000005380">
    <property type="component" value="Chromosome"/>
</dbReference>
<organism evidence="13 14">
    <name type="scientific">Thiomicrospira aerophila AL3</name>
    <dbReference type="NCBI Taxonomy" id="717772"/>
    <lineage>
        <taxon>Bacteria</taxon>
        <taxon>Pseudomonadati</taxon>
        <taxon>Pseudomonadota</taxon>
        <taxon>Gammaproteobacteria</taxon>
        <taxon>Thiotrichales</taxon>
        <taxon>Piscirickettsiaceae</taxon>
        <taxon>Thiomicrospira</taxon>
    </lineage>
</organism>
<dbReference type="Pfam" id="PF00994">
    <property type="entry name" value="MoCF_biosynth"/>
    <property type="match status" value="1"/>
</dbReference>
<dbReference type="UniPathway" id="UPA00344"/>
<dbReference type="Gene3D" id="2.40.340.10">
    <property type="entry name" value="MoeA, C-terminal, domain IV"/>
    <property type="match status" value="1"/>
</dbReference>
<proteinExistence type="inferred from homology"/>
<dbReference type="NCBIfam" id="NF045515">
    <property type="entry name" value="Glp_gephyrin"/>
    <property type="match status" value="1"/>
</dbReference>
<dbReference type="Pfam" id="PF03453">
    <property type="entry name" value="MoeA_N"/>
    <property type="match status" value="1"/>
</dbReference>
<dbReference type="InterPro" id="IPR036135">
    <property type="entry name" value="MoeA_linker/N_sf"/>
</dbReference>
<dbReference type="GO" id="GO:0061599">
    <property type="term" value="F:molybdopterin molybdotransferase activity"/>
    <property type="evidence" value="ECO:0007669"/>
    <property type="project" value="UniProtKB-UniRule"/>
</dbReference>
<dbReference type="CDD" id="cd00887">
    <property type="entry name" value="MoeA"/>
    <property type="match status" value="1"/>
</dbReference>
<dbReference type="RefSeq" id="WP_006460011.1">
    <property type="nucleotide sequence ID" value="NZ_CP007030.1"/>
</dbReference>
<evidence type="ECO:0000313" key="13">
    <source>
        <dbReference type="EMBL" id="AHF00348.1"/>
    </source>
</evidence>
<protein>
    <recommendedName>
        <fullName evidence="11">Molybdopterin molybdenumtransferase</fullName>
        <ecNumber evidence="11">2.10.1.1</ecNumber>
    </recommendedName>
</protein>
<evidence type="ECO:0000256" key="6">
    <source>
        <dbReference type="ARBA" id="ARBA00022679"/>
    </source>
</evidence>
<dbReference type="PANTHER" id="PTHR10192:SF5">
    <property type="entry name" value="GEPHYRIN"/>
    <property type="match status" value="1"/>
</dbReference>
<dbReference type="SUPFAM" id="SSF53218">
    <property type="entry name" value="Molybdenum cofactor biosynthesis proteins"/>
    <property type="match status" value="1"/>
</dbReference>